<dbReference type="AlphaFoldDB" id="A0A2H0YLA9"/>
<protein>
    <recommendedName>
        <fullName evidence="10">ATP synthase gamma chain</fullName>
    </recommendedName>
    <alternativeName>
        <fullName evidence="10">ATP synthase F1 sector gamma subunit</fullName>
    </alternativeName>
    <alternativeName>
        <fullName evidence="10">F-ATPase gamma subunit</fullName>
    </alternativeName>
</protein>
<dbReference type="HAMAP" id="MF_00815">
    <property type="entry name" value="ATP_synth_gamma_bact"/>
    <property type="match status" value="1"/>
</dbReference>
<keyword evidence="4 10" id="KW-0813">Transport</keyword>
<evidence type="ECO:0000256" key="5">
    <source>
        <dbReference type="ARBA" id="ARBA00022781"/>
    </source>
</evidence>
<dbReference type="GO" id="GO:0005886">
    <property type="term" value="C:plasma membrane"/>
    <property type="evidence" value="ECO:0007669"/>
    <property type="project" value="UniProtKB-SubCell"/>
</dbReference>
<evidence type="ECO:0000256" key="6">
    <source>
        <dbReference type="ARBA" id="ARBA00023065"/>
    </source>
</evidence>
<evidence type="ECO:0000256" key="11">
    <source>
        <dbReference type="SAM" id="Coils"/>
    </source>
</evidence>
<dbReference type="Pfam" id="PF00231">
    <property type="entry name" value="ATP-synt"/>
    <property type="match status" value="1"/>
</dbReference>
<comment type="function">
    <text evidence="1 10">Produces ATP from ADP in the presence of a proton gradient across the membrane. The gamma chain is believed to be important in regulating ATPase activity and the flow of protons through the CF(0) complex.</text>
</comment>
<dbReference type="PANTHER" id="PTHR11693">
    <property type="entry name" value="ATP SYNTHASE GAMMA CHAIN"/>
    <property type="match status" value="1"/>
</dbReference>
<evidence type="ECO:0000256" key="10">
    <source>
        <dbReference type="HAMAP-Rule" id="MF_00815"/>
    </source>
</evidence>
<evidence type="ECO:0000313" key="13">
    <source>
        <dbReference type="Proteomes" id="UP000230088"/>
    </source>
</evidence>
<dbReference type="NCBIfam" id="TIGR01146">
    <property type="entry name" value="ATPsyn_F1gamma"/>
    <property type="match status" value="1"/>
</dbReference>
<dbReference type="PRINTS" id="PR00126">
    <property type="entry name" value="ATPASEGAMMA"/>
</dbReference>
<comment type="similarity">
    <text evidence="3 10">Belongs to the ATPase gamma chain family.</text>
</comment>
<dbReference type="PANTHER" id="PTHR11693:SF22">
    <property type="entry name" value="ATP SYNTHASE SUBUNIT GAMMA, MITOCHONDRIAL"/>
    <property type="match status" value="1"/>
</dbReference>
<dbReference type="Gene3D" id="3.40.1380.10">
    <property type="match status" value="1"/>
</dbReference>
<proteinExistence type="inferred from homology"/>
<gene>
    <name evidence="10 12" type="primary">atpG</name>
    <name evidence="12" type="ORF">COT33_02785</name>
</gene>
<sequence length="297" mass="34260">MRLPEIKNKIGLTQSIFGVTKALELVSAVKMKRATKLALGSRPFARKVVGILKRLSEYEESSKEVPFYFVPAEGKKILAVVIGSNKGFCGLYNKNILKFAEKEIEEFKKEAEVEIMAIGKKTINYFKKKNERIRAEFLQIEDYQKFEKTKPLAALLFKYYREGEYQKILFYGTHYFNPFFQIPRKIQVLPLKKAVFAEMLKKLAGESVVEKRCEYIFEPSLKEIVGQLVLRLIEFEIYHAILEANASEHASRMLAMKRAMDNAKEIIKDLTLEYNKSRQAQITAEVCEITSAKEATK</sequence>
<evidence type="ECO:0000256" key="2">
    <source>
        <dbReference type="ARBA" id="ARBA00004170"/>
    </source>
</evidence>
<evidence type="ECO:0000256" key="3">
    <source>
        <dbReference type="ARBA" id="ARBA00007681"/>
    </source>
</evidence>
<keyword evidence="6 10" id="KW-0406">Ion transport</keyword>
<dbReference type="GO" id="GO:0005524">
    <property type="term" value="F:ATP binding"/>
    <property type="evidence" value="ECO:0007669"/>
    <property type="project" value="UniProtKB-UniRule"/>
</dbReference>
<name>A0A2H0YLA9_9BACT</name>
<keyword evidence="9 10" id="KW-0066">ATP synthesis</keyword>
<dbReference type="SUPFAM" id="SSF52943">
    <property type="entry name" value="ATP synthase (F1-ATPase), gamma subunit"/>
    <property type="match status" value="1"/>
</dbReference>
<accession>A0A2H0YLA9</accession>
<keyword evidence="8 10" id="KW-0139">CF(1)</keyword>
<dbReference type="InterPro" id="IPR035968">
    <property type="entry name" value="ATP_synth_F1_ATPase_gsu"/>
</dbReference>
<reference evidence="13" key="1">
    <citation type="submission" date="2017-09" db="EMBL/GenBank/DDBJ databases">
        <title>Depth-based differentiation of microbial function through sediment-hosted aquifers and enrichment of novel symbionts in the deep terrestrial subsurface.</title>
        <authorList>
            <person name="Probst A.J."/>
            <person name="Ladd B."/>
            <person name="Jarett J.K."/>
            <person name="Geller-Mcgrath D.E."/>
            <person name="Sieber C.M.K."/>
            <person name="Emerson J.B."/>
            <person name="Anantharaman K."/>
            <person name="Thomas B.C."/>
            <person name="Malmstrom R."/>
            <person name="Stieglmeier M."/>
            <person name="Klingl A."/>
            <person name="Woyke T."/>
            <person name="Ryan C.M."/>
            <person name="Banfield J.F."/>
        </authorList>
    </citation>
    <scope>NUCLEOTIDE SEQUENCE [LARGE SCALE GENOMIC DNA]</scope>
</reference>
<dbReference type="CDD" id="cd12151">
    <property type="entry name" value="F1-ATPase_gamma"/>
    <property type="match status" value="1"/>
</dbReference>
<dbReference type="Proteomes" id="UP000230088">
    <property type="component" value="Unassembled WGS sequence"/>
</dbReference>
<evidence type="ECO:0000256" key="8">
    <source>
        <dbReference type="ARBA" id="ARBA00023196"/>
    </source>
</evidence>
<keyword evidence="7 10" id="KW-0472">Membrane</keyword>
<comment type="subcellular location">
    <subcellularLocation>
        <location evidence="10">Cell membrane</location>
        <topology evidence="10">Peripheral membrane protein</topology>
    </subcellularLocation>
    <subcellularLocation>
        <location evidence="2">Membrane</location>
        <topology evidence="2">Peripheral membrane protein</topology>
    </subcellularLocation>
</comment>
<dbReference type="InterPro" id="IPR000131">
    <property type="entry name" value="ATP_synth_F1_gsu"/>
</dbReference>
<keyword evidence="5 10" id="KW-0375">Hydrogen ion transport</keyword>
<dbReference type="GO" id="GO:0045259">
    <property type="term" value="C:proton-transporting ATP synthase complex"/>
    <property type="evidence" value="ECO:0007669"/>
    <property type="project" value="UniProtKB-KW"/>
</dbReference>
<evidence type="ECO:0000256" key="9">
    <source>
        <dbReference type="ARBA" id="ARBA00023310"/>
    </source>
</evidence>
<dbReference type="EMBL" id="PEYD01000052">
    <property type="protein sequence ID" value="PIS39281.1"/>
    <property type="molecule type" value="Genomic_DNA"/>
</dbReference>
<evidence type="ECO:0000256" key="4">
    <source>
        <dbReference type="ARBA" id="ARBA00022448"/>
    </source>
</evidence>
<evidence type="ECO:0000256" key="7">
    <source>
        <dbReference type="ARBA" id="ARBA00023136"/>
    </source>
</evidence>
<organism evidence="12 13">
    <name type="scientific">Candidatus Nealsonbacteria bacterium CG08_land_8_20_14_0_20_38_20</name>
    <dbReference type="NCBI Taxonomy" id="1974705"/>
    <lineage>
        <taxon>Bacteria</taxon>
        <taxon>Candidatus Nealsoniibacteriota</taxon>
    </lineage>
</organism>
<keyword evidence="10" id="KW-1003">Cell membrane</keyword>
<evidence type="ECO:0000256" key="1">
    <source>
        <dbReference type="ARBA" id="ARBA00003456"/>
    </source>
</evidence>
<comment type="subunit">
    <text evidence="10">F-type ATPases have 2 components, CF(1) - the catalytic core - and CF(0) - the membrane proton channel. CF(1) has five subunits: alpha(3), beta(3), gamma(1), delta(1), epsilon(1). CF(0) has three main subunits: a, b and c.</text>
</comment>
<comment type="caution">
    <text evidence="12">The sequence shown here is derived from an EMBL/GenBank/DDBJ whole genome shotgun (WGS) entry which is preliminary data.</text>
</comment>
<feature type="coiled-coil region" evidence="11">
    <location>
        <begin position="253"/>
        <end position="280"/>
    </location>
</feature>
<dbReference type="Gene3D" id="1.10.287.80">
    <property type="entry name" value="ATP synthase, gamma subunit, helix hairpin domain"/>
    <property type="match status" value="1"/>
</dbReference>
<dbReference type="GO" id="GO:0042777">
    <property type="term" value="P:proton motive force-driven plasma membrane ATP synthesis"/>
    <property type="evidence" value="ECO:0007669"/>
    <property type="project" value="UniProtKB-UniRule"/>
</dbReference>
<dbReference type="GO" id="GO:0046933">
    <property type="term" value="F:proton-transporting ATP synthase activity, rotational mechanism"/>
    <property type="evidence" value="ECO:0007669"/>
    <property type="project" value="UniProtKB-UniRule"/>
</dbReference>
<keyword evidence="11" id="KW-0175">Coiled coil</keyword>
<evidence type="ECO:0000313" key="12">
    <source>
        <dbReference type="EMBL" id="PIS39281.1"/>
    </source>
</evidence>